<protein>
    <submittedName>
        <fullName evidence="2">Endonuclease</fullName>
    </submittedName>
</protein>
<proteinExistence type="predicted"/>
<sequence length="117" mass="13857">MYDKSLDYQSLGVGNLEELLGKMAEVAVLIEDKNKVKYVLSAPVLKRRRGFLKHEVSSQLSRYSNRIMINYFDELYKDHFTIEMDYHYYGVSNLEELCKLLSRMLVVEDGEIRRRKL</sequence>
<comment type="caution">
    <text evidence="2">The sequence shown here is derived from an EMBL/GenBank/DDBJ whole genome shotgun (WGS) entry which is preliminary data.</text>
</comment>
<evidence type="ECO:0000313" key="3">
    <source>
        <dbReference type="Proteomes" id="UP001151760"/>
    </source>
</evidence>
<name>A0ABQ5IYD5_9ASTR</name>
<evidence type="ECO:0000259" key="1">
    <source>
        <dbReference type="Pfam" id="PF12872"/>
    </source>
</evidence>
<organism evidence="2 3">
    <name type="scientific">Tanacetum coccineum</name>
    <dbReference type="NCBI Taxonomy" id="301880"/>
    <lineage>
        <taxon>Eukaryota</taxon>
        <taxon>Viridiplantae</taxon>
        <taxon>Streptophyta</taxon>
        <taxon>Embryophyta</taxon>
        <taxon>Tracheophyta</taxon>
        <taxon>Spermatophyta</taxon>
        <taxon>Magnoliopsida</taxon>
        <taxon>eudicotyledons</taxon>
        <taxon>Gunneridae</taxon>
        <taxon>Pentapetalae</taxon>
        <taxon>asterids</taxon>
        <taxon>campanulids</taxon>
        <taxon>Asterales</taxon>
        <taxon>Asteraceae</taxon>
        <taxon>Asteroideae</taxon>
        <taxon>Anthemideae</taxon>
        <taxon>Anthemidinae</taxon>
        <taxon>Tanacetum</taxon>
    </lineage>
</organism>
<dbReference type="InterPro" id="IPR025605">
    <property type="entry name" value="OST-HTH/LOTUS_dom"/>
</dbReference>
<feature type="domain" description="HTH OST-type" evidence="1">
    <location>
        <begin position="52"/>
        <end position="112"/>
    </location>
</feature>
<keyword evidence="3" id="KW-1185">Reference proteome</keyword>
<dbReference type="Pfam" id="PF12872">
    <property type="entry name" value="OST-HTH"/>
    <property type="match status" value="2"/>
</dbReference>
<dbReference type="Gene3D" id="3.30.420.610">
    <property type="entry name" value="LOTUS domain-like"/>
    <property type="match status" value="1"/>
</dbReference>
<keyword evidence="2" id="KW-0378">Hydrolase</keyword>
<gene>
    <name evidence="2" type="ORF">Tco_1114656</name>
</gene>
<dbReference type="Proteomes" id="UP001151760">
    <property type="component" value="Unassembled WGS sequence"/>
</dbReference>
<keyword evidence="2" id="KW-0540">Nuclease</keyword>
<accession>A0ABQ5IYD5</accession>
<evidence type="ECO:0000313" key="2">
    <source>
        <dbReference type="EMBL" id="GJU04318.1"/>
    </source>
</evidence>
<dbReference type="EMBL" id="BQNB010021236">
    <property type="protein sequence ID" value="GJU04318.1"/>
    <property type="molecule type" value="Genomic_DNA"/>
</dbReference>
<dbReference type="GO" id="GO:0004519">
    <property type="term" value="F:endonuclease activity"/>
    <property type="evidence" value="ECO:0007669"/>
    <property type="project" value="UniProtKB-KW"/>
</dbReference>
<keyword evidence="2" id="KW-0255">Endonuclease</keyword>
<feature type="domain" description="HTH OST-type" evidence="1">
    <location>
        <begin position="2"/>
        <end position="35"/>
    </location>
</feature>
<dbReference type="InterPro" id="IPR041966">
    <property type="entry name" value="LOTUS-like"/>
</dbReference>
<reference evidence="2" key="1">
    <citation type="journal article" date="2022" name="Int. J. Mol. Sci.">
        <title>Draft Genome of Tanacetum Coccineum: Genomic Comparison of Closely Related Tanacetum-Family Plants.</title>
        <authorList>
            <person name="Yamashiro T."/>
            <person name="Shiraishi A."/>
            <person name="Nakayama K."/>
            <person name="Satake H."/>
        </authorList>
    </citation>
    <scope>NUCLEOTIDE SEQUENCE</scope>
</reference>
<reference evidence="2" key="2">
    <citation type="submission" date="2022-01" db="EMBL/GenBank/DDBJ databases">
        <authorList>
            <person name="Yamashiro T."/>
            <person name="Shiraishi A."/>
            <person name="Satake H."/>
            <person name="Nakayama K."/>
        </authorList>
    </citation>
    <scope>NUCLEOTIDE SEQUENCE</scope>
</reference>